<comment type="caution">
    <text evidence="1">The sequence shown here is derived from an EMBL/GenBank/DDBJ whole genome shotgun (WGS) entry which is preliminary data.</text>
</comment>
<dbReference type="Proteomes" id="UP001596086">
    <property type="component" value="Unassembled WGS sequence"/>
</dbReference>
<accession>A0ABW0S2Z8</accession>
<keyword evidence="2" id="KW-1185">Reference proteome</keyword>
<dbReference type="RefSeq" id="WP_379772756.1">
    <property type="nucleotide sequence ID" value="NZ_JBHSMZ010000014.1"/>
</dbReference>
<reference evidence="2" key="1">
    <citation type="journal article" date="2019" name="Int. J. Syst. Evol. Microbiol.">
        <title>The Global Catalogue of Microorganisms (GCM) 10K type strain sequencing project: providing services to taxonomists for standard genome sequencing and annotation.</title>
        <authorList>
            <consortium name="The Broad Institute Genomics Platform"/>
            <consortium name="The Broad Institute Genome Sequencing Center for Infectious Disease"/>
            <person name="Wu L."/>
            <person name="Ma J."/>
        </authorList>
    </citation>
    <scope>NUCLEOTIDE SEQUENCE [LARGE SCALE GENOMIC DNA]</scope>
    <source>
        <strain evidence="2">CGMCC 4.5798</strain>
    </source>
</reference>
<sequence length="61" mass="6976">MITVASTGTTTKSQLWQRGYRHGNCANHQSEILLDMPLDYYEGVAEGVRDWGYDGFPDYYP</sequence>
<gene>
    <name evidence="1" type="ORF">ACFPO9_17575</name>
</gene>
<protein>
    <submittedName>
        <fullName evidence="1">Uncharacterized protein</fullName>
    </submittedName>
</protein>
<evidence type="ECO:0000313" key="1">
    <source>
        <dbReference type="EMBL" id="MFC5550330.1"/>
    </source>
</evidence>
<organism evidence="1 2">
    <name type="scientific">Massilia aerilata</name>
    <dbReference type="NCBI Taxonomy" id="453817"/>
    <lineage>
        <taxon>Bacteria</taxon>
        <taxon>Pseudomonadati</taxon>
        <taxon>Pseudomonadota</taxon>
        <taxon>Betaproteobacteria</taxon>
        <taxon>Burkholderiales</taxon>
        <taxon>Oxalobacteraceae</taxon>
        <taxon>Telluria group</taxon>
        <taxon>Massilia</taxon>
    </lineage>
</organism>
<proteinExistence type="predicted"/>
<evidence type="ECO:0000313" key="2">
    <source>
        <dbReference type="Proteomes" id="UP001596086"/>
    </source>
</evidence>
<name>A0ABW0S2Z8_9BURK</name>
<dbReference type="EMBL" id="JBHSMZ010000014">
    <property type="protein sequence ID" value="MFC5550330.1"/>
    <property type="molecule type" value="Genomic_DNA"/>
</dbReference>